<sequence>MMLQQEQEQEQEQQEQRLEDEVDVLFFEIGDRLYGTDASQVLRIERALPEDLSVPSLGELRRGRRALVFSTSQGEAHLKVDVVHAVRPILIANLRQLPPAVNAAPFTIGACLDQTRLVLLIDLVETARTQGRH</sequence>
<dbReference type="AlphaFoldDB" id="A0A085WGQ7"/>
<name>A0A085WGQ7_9BACT</name>
<dbReference type="PATRIC" id="fig|394096.3.peg.5111"/>
<protein>
    <submittedName>
        <fullName evidence="1">Frizzy aggregation protein frzB</fullName>
    </submittedName>
</protein>
<accession>A0A085WGQ7</accession>
<evidence type="ECO:0000313" key="1">
    <source>
        <dbReference type="EMBL" id="KFE66870.1"/>
    </source>
</evidence>
<reference evidence="1 2" key="1">
    <citation type="submission" date="2014-04" db="EMBL/GenBank/DDBJ databases">
        <title>Genome assembly of Hyalangium minutum DSM 14724.</title>
        <authorList>
            <person name="Sharma G."/>
            <person name="Subramanian S."/>
        </authorList>
    </citation>
    <scope>NUCLEOTIDE SEQUENCE [LARGE SCALE GENOMIC DNA]</scope>
    <source>
        <strain evidence="1 2">DSM 14724</strain>
    </source>
</reference>
<dbReference type="EMBL" id="JMCB01000009">
    <property type="protein sequence ID" value="KFE66870.1"/>
    <property type="molecule type" value="Genomic_DNA"/>
</dbReference>
<dbReference type="InterPro" id="IPR036061">
    <property type="entry name" value="CheW-like_dom_sf"/>
</dbReference>
<evidence type="ECO:0000313" key="2">
    <source>
        <dbReference type="Proteomes" id="UP000028725"/>
    </source>
</evidence>
<dbReference type="GO" id="GO:0007165">
    <property type="term" value="P:signal transduction"/>
    <property type="evidence" value="ECO:0007669"/>
    <property type="project" value="InterPro"/>
</dbReference>
<dbReference type="GO" id="GO:0006935">
    <property type="term" value="P:chemotaxis"/>
    <property type="evidence" value="ECO:0007669"/>
    <property type="project" value="InterPro"/>
</dbReference>
<gene>
    <name evidence="1" type="ORF">DB31_9084</name>
</gene>
<organism evidence="1 2">
    <name type="scientific">Hyalangium minutum</name>
    <dbReference type="NCBI Taxonomy" id="394096"/>
    <lineage>
        <taxon>Bacteria</taxon>
        <taxon>Pseudomonadati</taxon>
        <taxon>Myxococcota</taxon>
        <taxon>Myxococcia</taxon>
        <taxon>Myxococcales</taxon>
        <taxon>Cystobacterineae</taxon>
        <taxon>Archangiaceae</taxon>
        <taxon>Hyalangium</taxon>
    </lineage>
</organism>
<dbReference type="Proteomes" id="UP000028725">
    <property type="component" value="Unassembled WGS sequence"/>
</dbReference>
<comment type="caution">
    <text evidence="1">The sequence shown here is derived from an EMBL/GenBank/DDBJ whole genome shotgun (WGS) entry which is preliminary data.</text>
</comment>
<proteinExistence type="predicted"/>
<keyword evidence="2" id="KW-1185">Reference proteome</keyword>
<dbReference type="SUPFAM" id="SSF50341">
    <property type="entry name" value="CheW-like"/>
    <property type="match status" value="1"/>
</dbReference>
<dbReference type="STRING" id="394096.DB31_9084"/>